<dbReference type="Proteomes" id="UP000606274">
    <property type="component" value="Unassembled WGS sequence"/>
</dbReference>
<proteinExistence type="predicted"/>
<evidence type="ECO:0000313" key="3">
    <source>
        <dbReference type="Proteomes" id="UP000606274"/>
    </source>
</evidence>
<comment type="caution">
    <text evidence="2">The sequence shown here is derived from an EMBL/GenBank/DDBJ whole genome shotgun (WGS) entry which is preliminary data.</text>
</comment>
<keyword evidence="3" id="KW-1185">Reference proteome</keyword>
<feature type="region of interest" description="Disordered" evidence="1">
    <location>
        <begin position="117"/>
        <end position="138"/>
    </location>
</feature>
<name>A0A8T0AEG4_SILME</name>
<dbReference type="AlphaFoldDB" id="A0A8T0AEG4"/>
<protein>
    <submittedName>
        <fullName evidence="2">Uncharacterized protein</fullName>
    </submittedName>
</protein>
<accession>A0A8T0AEG4</accession>
<gene>
    <name evidence="2" type="ORF">HF521_012451</name>
</gene>
<sequence length="168" mass="18453">MVTRSIICLETFYQMHKNVRIVVYNVKSSSDQKGDCSDAQTEMSTYTDGGTSCSVCLINPVEQHTQIKMEEPKNEDSLEVYLILNVLGGISGGETSGSVDTVDQLSGFHIKLVKKEESEDEDFPVQKQSGEKMSSYQSSPASGVHFLIQLNSASTSTSQVATPRNMRD</sequence>
<reference evidence="2" key="1">
    <citation type="submission" date="2020-08" db="EMBL/GenBank/DDBJ databases">
        <title>Chromosome-level assembly of Southern catfish (Silurus meridionalis) provides insights into visual adaptation to the nocturnal and benthic lifestyles.</title>
        <authorList>
            <person name="Zhang Y."/>
            <person name="Wang D."/>
            <person name="Peng Z."/>
        </authorList>
    </citation>
    <scope>NUCLEOTIDE SEQUENCE</scope>
    <source>
        <strain evidence="2">SWU-2019-XX</strain>
        <tissue evidence="2">Muscle</tissue>
    </source>
</reference>
<feature type="compositionally biased region" description="Polar residues" evidence="1">
    <location>
        <begin position="126"/>
        <end position="138"/>
    </location>
</feature>
<evidence type="ECO:0000256" key="1">
    <source>
        <dbReference type="SAM" id="MobiDB-lite"/>
    </source>
</evidence>
<organism evidence="2 3">
    <name type="scientific">Silurus meridionalis</name>
    <name type="common">Southern catfish</name>
    <name type="synonym">Silurus soldatovi meridionalis</name>
    <dbReference type="NCBI Taxonomy" id="175797"/>
    <lineage>
        <taxon>Eukaryota</taxon>
        <taxon>Metazoa</taxon>
        <taxon>Chordata</taxon>
        <taxon>Craniata</taxon>
        <taxon>Vertebrata</taxon>
        <taxon>Euteleostomi</taxon>
        <taxon>Actinopterygii</taxon>
        <taxon>Neopterygii</taxon>
        <taxon>Teleostei</taxon>
        <taxon>Ostariophysi</taxon>
        <taxon>Siluriformes</taxon>
        <taxon>Siluridae</taxon>
        <taxon>Silurus</taxon>
    </lineage>
</organism>
<dbReference type="EMBL" id="JABFDY010000023">
    <property type="protein sequence ID" value="KAF7690647.1"/>
    <property type="molecule type" value="Genomic_DNA"/>
</dbReference>
<evidence type="ECO:0000313" key="2">
    <source>
        <dbReference type="EMBL" id="KAF7690647.1"/>
    </source>
</evidence>